<organism evidence="4 5">
    <name type="scientific">Cytospora chrysosperma</name>
    <name type="common">Cytospora canker fungus</name>
    <name type="synonym">Sphaeria chrysosperma</name>
    <dbReference type="NCBI Taxonomy" id="252740"/>
    <lineage>
        <taxon>Eukaryota</taxon>
        <taxon>Fungi</taxon>
        <taxon>Dikarya</taxon>
        <taxon>Ascomycota</taxon>
        <taxon>Pezizomycotina</taxon>
        <taxon>Sordariomycetes</taxon>
        <taxon>Sordariomycetidae</taxon>
        <taxon>Diaporthales</taxon>
        <taxon>Cytosporaceae</taxon>
        <taxon>Cytospora</taxon>
    </lineage>
</organism>
<dbReference type="InterPro" id="IPR013087">
    <property type="entry name" value="Znf_C2H2_type"/>
</dbReference>
<accession>A0A423W8K0</accession>
<evidence type="ECO:0000313" key="4">
    <source>
        <dbReference type="EMBL" id="ROV99635.1"/>
    </source>
</evidence>
<keyword evidence="5" id="KW-1185">Reference proteome</keyword>
<gene>
    <name evidence="4" type="ORF">VSDG_03049</name>
</gene>
<dbReference type="EMBL" id="LJZO01000010">
    <property type="protein sequence ID" value="ROV99635.1"/>
    <property type="molecule type" value="Genomic_DNA"/>
</dbReference>
<protein>
    <recommendedName>
        <fullName evidence="3">C2H2-type domain-containing protein</fullName>
    </recommendedName>
</protein>
<evidence type="ECO:0000313" key="5">
    <source>
        <dbReference type="Proteomes" id="UP000284375"/>
    </source>
</evidence>
<feature type="region of interest" description="Disordered" evidence="2">
    <location>
        <begin position="1"/>
        <end position="113"/>
    </location>
</feature>
<dbReference type="PROSITE" id="PS00028">
    <property type="entry name" value="ZINC_FINGER_C2H2_1"/>
    <property type="match status" value="1"/>
</dbReference>
<keyword evidence="1" id="KW-0862">Zinc</keyword>
<dbReference type="PROSITE" id="PS50157">
    <property type="entry name" value="ZINC_FINGER_C2H2_2"/>
    <property type="match status" value="1"/>
</dbReference>
<feature type="region of interest" description="Disordered" evidence="2">
    <location>
        <begin position="242"/>
        <end position="276"/>
    </location>
</feature>
<dbReference type="InterPro" id="IPR036236">
    <property type="entry name" value="Znf_C2H2_sf"/>
</dbReference>
<feature type="compositionally biased region" description="Polar residues" evidence="2">
    <location>
        <begin position="75"/>
        <end position="91"/>
    </location>
</feature>
<evidence type="ECO:0000259" key="3">
    <source>
        <dbReference type="PROSITE" id="PS50157"/>
    </source>
</evidence>
<feature type="compositionally biased region" description="Polar residues" evidence="2">
    <location>
        <begin position="10"/>
        <end position="21"/>
    </location>
</feature>
<feature type="compositionally biased region" description="Basic residues" evidence="2">
    <location>
        <begin position="246"/>
        <end position="259"/>
    </location>
</feature>
<sequence length="276" mass="29220">MSPHADFGTRSASWEGSSRTESAYRDQPSKLNDRPASSRGSNPPPRPQLPLRQRQQPLPFILPCPLGPLPPPGGSNFQAVPTAPRESTSRGFTPPETYAWSNHSSPVPGRPEGGAYVAAAAPYPPFPPGPELARHQGPGASSFPPPGGMAPPFSAYSRPGAGPVFDQPPAAALTSSLPASGPSSPYYSPVQQHHAFPPPETQRVLYPKQPAGAGAGVGAGQYPPKELALQYRCDQCQGVFASNGGLKRHKKSHSPKRYHYNGGGATYTNRAVLREH</sequence>
<dbReference type="SUPFAM" id="SSF57667">
    <property type="entry name" value="beta-beta-alpha zinc fingers"/>
    <property type="match status" value="1"/>
</dbReference>
<keyword evidence="1" id="KW-0863">Zinc-finger</keyword>
<feature type="compositionally biased region" description="Low complexity" evidence="2">
    <location>
        <begin position="168"/>
        <end position="189"/>
    </location>
</feature>
<name>A0A423W8K0_CYTCH</name>
<proteinExistence type="predicted"/>
<feature type="domain" description="C2H2-type" evidence="3">
    <location>
        <begin position="231"/>
        <end position="258"/>
    </location>
</feature>
<feature type="compositionally biased region" description="Pro residues" evidence="2">
    <location>
        <begin position="60"/>
        <end position="73"/>
    </location>
</feature>
<dbReference type="GO" id="GO:0008270">
    <property type="term" value="F:zinc ion binding"/>
    <property type="evidence" value="ECO:0007669"/>
    <property type="project" value="UniProtKB-KW"/>
</dbReference>
<dbReference type="Proteomes" id="UP000284375">
    <property type="component" value="Unassembled WGS sequence"/>
</dbReference>
<dbReference type="SMART" id="SM00355">
    <property type="entry name" value="ZnF_C2H2"/>
    <property type="match status" value="1"/>
</dbReference>
<feature type="compositionally biased region" description="Basic and acidic residues" evidence="2">
    <location>
        <begin position="22"/>
        <end position="33"/>
    </location>
</feature>
<dbReference type="AlphaFoldDB" id="A0A423W8K0"/>
<keyword evidence="1" id="KW-0479">Metal-binding</keyword>
<reference evidence="4 5" key="1">
    <citation type="submission" date="2015-09" db="EMBL/GenBank/DDBJ databases">
        <title>Host preference determinants of Valsa canker pathogens revealed by comparative genomics.</title>
        <authorList>
            <person name="Yin Z."/>
            <person name="Huang L."/>
        </authorList>
    </citation>
    <scope>NUCLEOTIDE SEQUENCE [LARGE SCALE GENOMIC DNA]</scope>
    <source>
        <strain evidence="4 5">YSFL</strain>
    </source>
</reference>
<evidence type="ECO:0000256" key="2">
    <source>
        <dbReference type="SAM" id="MobiDB-lite"/>
    </source>
</evidence>
<feature type="region of interest" description="Disordered" evidence="2">
    <location>
        <begin position="125"/>
        <end position="200"/>
    </location>
</feature>
<dbReference type="Gene3D" id="3.30.160.60">
    <property type="entry name" value="Classic Zinc Finger"/>
    <property type="match status" value="1"/>
</dbReference>
<evidence type="ECO:0000256" key="1">
    <source>
        <dbReference type="PROSITE-ProRule" id="PRU00042"/>
    </source>
</evidence>
<feature type="compositionally biased region" description="Low complexity" evidence="2">
    <location>
        <begin position="49"/>
        <end position="59"/>
    </location>
</feature>
<comment type="caution">
    <text evidence="4">The sequence shown here is derived from an EMBL/GenBank/DDBJ whole genome shotgun (WGS) entry which is preliminary data.</text>
</comment>